<comment type="caution">
    <text evidence="1">The sequence shown here is derived from an EMBL/GenBank/DDBJ whole genome shotgun (WGS) entry which is preliminary data.</text>
</comment>
<name>A0A8H6SEH3_9AGAR</name>
<proteinExistence type="predicted"/>
<dbReference type="GeneID" id="59348921"/>
<sequence>MVHLPLEVLDQTIDYIVDNSTLTSCCLSARVFVHPCQKRLNRYLVLSADTSSWTRAAERFKDTPHLLQYIIELDINICTPWRSDVPPQSESTNFLSSLASSSLRRVSVGSTDWTNWSRLPGAVSQAILSLLLLRRPQTLTSSSLNPYQLVELCQIEHLPVDLIILAATATANLRLYSCIWDYRAQDRAEDSDLQALPANTSIRLDITRQASIAKMFLLTRLRIYLPLIRAITTWTIYDDYAPIEELYKQTSPTIESLEFQYGTDLGKLDGKYTLPNCWPRLRTVHVDTDTTQLTWYPGWVLNQSLANIFPVAASPSLSEISFLLHVFSEDRDPGIRIDDSLDWHKQVEDPASQPTAIQWSWDSTLMAAFDDVFSAHPKLKTVRWTTQIGVKQAQGYIEHPLARDVQHAACRDALEGALPLTKANGRLVIENSHR</sequence>
<reference evidence="1" key="1">
    <citation type="submission" date="2020-05" db="EMBL/GenBank/DDBJ databases">
        <title>Mycena genomes resolve the evolution of fungal bioluminescence.</title>
        <authorList>
            <person name="Tsai I.J."/>
        </authorList>
    </citation>
    <scope>NUCLEOTIDE SEQUENCE</scope>
    <source>
        <strain evidence="1">171206Taipei</strain>
    </source>
</reference>
<dbReference type="Proteomes" id="UP000636479">
    <property type="component" value="Unassembled WGS sequence"/>
</dbReference>
<protein>
    <submittedName>
        <fullName evidence="1">Uncharacterized protein</fullName>
    </submittedName>
</protein>
<evidence type="ECO:0000313" key="1">
    <source>
        <dbReference type="EMBL" id="KAF7297458.1"/>
    </source>
</evidence>
<dbReference type="AlphaFoldDB" id="A0A8H6SEH3"/>
<dbReference type="RefSeq" id="XP_037217817.1">
    <property type="nucleotide sequence ID" value="XM_037366405.1"/>
</dbReference>
<organism evidence="1 2">
    <name type="scientific">Mycena indigotica</name>
    <dbReference type="NCBI Taxonomy" id="2126181"/>
    <lineage>
        <taxon>Eukaryota</taxon>
        <taxon>Fungi</taxon>
        <taxon>Dikarya</taxon>
        <taxon>Basidiomycota</taxon>
        <taxon>Agaricomycotina</taxon>
        <taxon>Agaricomycetes</taxon>
        <taxon>Agaricomycetidae</taxon>
        <taxon>Agaricales</taxon>
        <taxon>Marasmiineae</taxon>
        <taxon>Mycenaceae</taxon>
        <taxon>Mycena</taxon>
    </lineage>
</organism>
<gene>
    <name evidence="1" type="ORF">MIND_00979500</name>
</gene>
<keyword evidence="2" id="KW-1185">Reference proteome</keyword>
<evidence type="ECO:0000313" key="2">
    <source>
        <dbReference type="Proteomes" id="UP000636479"/>
    </source>
</evidence>
<dbReference type="EMBL" id="JACAZF010000008">
    <property type="protein sequence ID" value="KAF7297458.1"/>
    <property type="molecule type" value="Genomic_DNA"/>
</dbReference>
<accession>A0A8H6SEH3</accession>